<dbReference type="Pfam" id="PF21316">
    <property type="entry name" value="TPPII_GBD"/>
    <property type="match status" value="1"/>
</dbReference>
<gene>
    <name evidence="4" type="ORF">ONB1V03_LOCUS5640</name>
</gene>
<dbReference type="Gene3D" id="1.25.40.710">
    <property type="match status" value="1"/>
</dbReference>
<sequence>MYKPGDIWRQFIDIPQNVNSMVVRVKNCEPMDQIQCILQALQVRPLNSIWSHKMDKSFSLRAQTETKYAFELKTSRTLEVCFGQKSLSSGDKRIQLYITFHGLQPSLNSLTMFSSEMVARIDIQCNIDVEDIRPAISVNRFVQLLMPIEHKVRPLDSRDVIPPAQQLYEIMLTYNLKMTKGQDVYICTRSFLCDLTYGPKYTSLLWLIFNTSTKQYIGAGVDWPFKAITDNSARRLYYKQPLRPDTPMPIFIRGMVSYPPDIPISNGAYFTGRMDLADDSTRRVAEYFDFTYIIDSQSKLKSECNVTKVDENESKISQENQFNTAVSDLKISWVSKLKGKASEDLFNELRETDKTNVKLLLARIQALDSDSQRSQHLSRQICLANDVLDLCQINHLITSEVILKKEESNDENKQALKESSTVLEVLVKKGIAICDLIDAQNKPPVTSGGDISLPSGNDTGAVDTTTTVEGVPQFTRSDVNDVYKDICKLVADPYDPKAFKSLEWTHAEILI</sequence>
<dbReference type="EMBL" id="OC917141">
    <property type="protein sequence ID" value="CAD7646277.1"/>
    <property type="molecule type" value="Genomic_DNA"/>
</dbReference>
<feature type="domain" description="Tripeptidyl-peptidase II galactose-binding" evidence="3">
    <location>
        <begin position="2"/>
        <end position="83"/>
    </location>
</feature>
<evidence type="ECO:0000259" key="2">
    <source>
        <dbReference type="Pfam" id="PF12583"/>
    </source>
</evidence>
<keyword evidence="5" id="KW-1185">Reference proteome</keyword>
<dbReference type="OrthoDB" id="10256524at2759"/>
<protein>
    <submittedName>
        <fullName evidence="4">Uncharacterized protein</fullName>
    </submittedName>
</protein>
<dbReference type="AlphaFoldDB" id="A0A7R9LQZ9"/>
<evidence type="ECO:0000259" key="3">
    <source>
        <dbReference type="Pfam" id="PF21316"/>
    </source>
</evidence>
<feature type="domain" description="Tripeptidyl peptidase II second Ig-like" evidence="1">
    <location>
        <begin position="127"/>
        <end position="220"/>
    </location>
</feature>
<dbReference type="InterPro" id="IPR022229">
    <property type="entry name" value="TPPII_Ig-like-2"/>
</dbReference>
<dbReference type="Proteomes" id="UP000728032">
    <property type="component" value="Unassembled WGS sequence"/>
</dbReference>
<dbReference type="InterPro" id="IPR048384">
    <property type="entry name" value="TPPII_GBD"/>
</dbReference>
<reference evidence="4" key="1">
    <citation type="submission" date="2020-11" db="EMBL/GenBank/DDBJ databases">
        <authorList>
            <person name="Tran Van P."/>
        </authorList>
    </citation>
    <scope>NUCLEOTIDE SEQUENCE</scope>
</reference>
<accession>A0A7R9LQZ9</accession>
<name>A0A7R9LQZ9_9ACAR</name>
<proteinExistence type="predicted"/>
<organism evidence="4">
    <name type="scientific">Oppiella nova</name>
    <dbReference type="NCBI Taxonomy" id="334625"/>
    <lineage>
        <taxon>Eukaryota</taxon>
        <taxon>Metazoa</taxon>
        <taxon>Ecdysozoa</taxon>
        <taxon>Arthropoda</taxon>
        <taxon>Chelicerata</taxon>
        <taxon>Arachnida</taxon>
        <taxon>Acari</taxon>
        <taxon>Acariformes</taxon>
        <taxon>Sarcoptiformes</taxon>
        <taxon>Oribatida</taxon>
        <taxon>Brachypylina</taxon>
        <taxon>Oppioidea</taxon>
        <taxon>Oppiidae</taxon>
        <taxon>Oppiella</taxon>
    </lineage>
</organism>
<evidence type="ECO:0000259" key="1">
    <source>
        <dbReference type="Pfam" id="PF12580"/>
    </source>
</evidence>
<evidence type="ECO:0000313" key="4">
    <source>
        <dbReference type="EMBL" id="CAD7646277.1"/>
    </source>
</evidence>
<feature type="domain" description="Tripeptidyl peptidase II C-terminal" evidence="2">
    <location>
        <begin position="312"/>
        <end position="375"/>
    </location>
</feature>
<dbReference type="InterPro" id="IPR046939">
    <property type="entry name" value="TPPII_C_sf"/>
</dbReference>
<dbReference type="EMBL" id="CAJPVJ010002316">
    <property type="protein sequence ID" value="CAG2166113.1"/>
    <property type="molecule type" value="Genomic_DNA"/>
</dbReference>
<dbReference type="InterPro" id="IPR022232">
    <property type="entry name" value="TPPII_C_art"/>
</dbReference>
<evidence type="ECO:0000313" key="5">
    <source>
        <dbReference type="Proteomes" id="UP000728032"/>
    </source>
</evidence>
<dbReference type="Pfam" id="PF12583">
    <property type="entry name" value="TPPII_C"/>
    <property type="match status" value="1"/>
</dbReference>
<dbReference type="Pfam" id="PF12580">
    <property type="entry name" value="TPPII"/>
    <property type="match status" value="1"/>
</dbReference>